<dbReference type="SUPFAM" id="SSF51905">
    <property type="entry name" value="FAD/NAD(P)-binding domain"/>
    <property type="match status" value="1"/>
</dbReference>
<gene>
    <name evidence="1" type="ORF">ABW18_10550</name>
</gene>
<dbReference type="Pfam" id="PF13450">
    <property type="entry name" value="NAD_binding_8"/>
    <property type="match status" value="1"/>
</dbReference>
<dbReference type="RefSeq" id="WP_049698906.1">
    <property type="nucleotide sequence ID" value="NZ_LDTZ01000016.1"/>
</dbReference>
<comment type="caution">
    <text evidence="1">The sequence shown here is derived from an EMBL/GenBank/DDBJ whole genome shotgun (WGS) entry which is preliminary data.</text>
</comment>
<dbReference type="InterPro" id="IPR036188">
    <property type="entry name" value="FAD/NAD-bd_sf"/>
</dbReference>
<proteinExistence type="predicted"/>
<accession>A0ABR5IDC8</accession>
<reference evidence="1 2" key="1">
    <citation type="submission" date="2015-05" db="EMBL/GenBank/DDBJ databases">
        <title>Draft genome sequence of the bacterium Gordonia jacobaea a new member of the Gordonia genus.</title>
        <authorList>
            <person name="Jimenez-Galisteo G."/>
            <person name="Dominguez A."/>
            <person name="Munoz E."/>
            <person name="Vinas M."/>
        </authorList>
    </citation>
    <scope>NUCLEOTIDE SEQUENCE [LARGE SCALE GENOMIC DNA]</scope>
    <source>
        <strain evidence="2">mv1</strain>
    </source>
</reference>
<organism evidence="1 2">
    <name type="scientific">Gordonia jacobaea</name>
    <dbReference type="NCBI Taxonomy" id="122202"/>
    <lineage>
        <taxon>Bacteria</taxon>
        <taxon>Bacillati</taxon>
        <taxon>Actinomycetota</taxon>
        <taxon>Actinomycetes</taxon>
        <taxon>Mycobacteriales</taxon>
        <taxon>Gordoniaceae</taxon>
        <taxon>Gordonia</taxon>
    </lineage>
</organism>
<dbReference type="Proteomes" id="UP000037247">
    <property type="component" value="Unassembled WGS sequence"/>
</dbReference>
<name>A0ABR5IDC8_9ACTN</name>
<sequence length="491" mass="53918">MPSQNSAGAVVNVDLCIVGAGVAGLNALAVATEYLDAGARVALVDRRPDAGGMWNDTYSYVRLHQPYEFFTAGDIAWRLRRPPDYLATKPEVLDHLRYCRDVLAERIALDEYYGWTMDRFDERADGVSVHLSGPDGGELVVDTPILINAYGFNVTPNQPLALSSAQVKSVSPDSFDFSQADFTDTDTPVWIIGSGKTAMDTAYLITTRDPGRELHLVAGVGTYFNNRDATFPAGMRRWWAAKPVSQIFGSVADMYDGTNDEQVTAAYRARYVISPMPESQRFLNGNLSRSECDAISAALRSVVADYLADVVDRDGMPQLVFRSGDEIPVVPGSWVVNCTGYLIREKSADDDPYVSKGGRVLTINTGSAIVQFSTYAAYFLTHLAFLGKLDSVPLYQIDIGAVLRRHPQAAIGISCCLAMYNIGLIADEVPLKVFTNCGVDFDRWARMPLRLASSAQFMLTHRRKRENYRRALDIASQRLGFNCGPLVGAPA</sequence>
<evidence type="ECO:0000313" key="1">
    <source>
        <dbReference type="EMBL" id="KNA91599.1"/>
    </source>
</evidence>
<protein>
    <submittedName>
        <fullName evidence="1">Uncharacterized protein</fullName>
    </submittedName>
</protein>
<dbReference type="EMBL" id="LDTZ01000016">
    <property type="protein sequence ID" value="KNA91599.1"/>
    <property type="molecule type" value="Genomic_DNA"/>
</dbReference>
<keyword evidence="2" id="KW-1185">Reference proteome</keyword>
<dbReference type="Gene3D" id="3.50.50.60">
    <property type="entry name" value="FAD/NAD(P)-binding domain"/>
    <property type="match status" value="1"/>
</dbReference>
<evidence type="ECO:0000313" key="2">
    <source>
        <dbReference type="Proteomes" id="UP000037247"/>
    </source>
</evidence>